<reference evidence="1 2" key="1">
    <citation type="submission" date="2005-09" db="EMBL/GenBank/DDBJ databases">
        <authorList>
            <person name="Mural R.J."/>
            <person name="Li P.W."/>
            <person name="Adams M.D."/>
            <person name="Amanatides P.G."/>
            <person name="Baden-Tillson H."/>
            <person name="Barnstead M."/>
            <person name="Chin S.H."/>
            <person name="Dew I."/>
            <person name="Evans C.A."/>
            <person name="Ferriera S."/>
            <person name="Flanigan M."/>
            <person name="Fosler C."/>
            <person name="Glodek A."/>
            <person name="Gu Z."/>
            <person name="Holt R.A."/>
            <person name="Jennings D."/>
            <person name="Kraft C.L."/>
            <person name="Lu F."/>
            <person name="Nguyen T."/>
            <person name="Nusskern D.R."/>
            <person name="Pfannkoch C.M."/>
            <person name="Sitter C."/>
            <person name="Sutton G.G."/>
            <person name="Venter J.C."/>
            <person name="Wang Z."/>
            <person name="Woodage T."/>
            <person name="Zheng X.H."/>
            <person name="Zhong F."/>
        </authorList>
    </citation>
    <scope>NUCLEOTIDE SEQUENCE [LARGE SCALE GENOMIC DNA]</scope>
    <source>
        <strain>BN</strain>
        <strain evidence="2">Sprague-Dawley</strain>
    </source>
</reference>
<dbReference type="EMBL" id="CH473976">
    <property type="protein sequence ID" value="EDM00876.1"/>
    <property type="molecule type" value="Genomic_DNA"/>
</dbReference>
<sequence>MCLALRTAFLLLTKEQWRKGTQVGSWVHCRFQLGKNRDKRFFEDW</sequence>
<dbReference type="AlphaFoldDB" id="A6J5R3"/>
<name>A6J5R3_RAT</name>
<organism evidence="1 2">
    <name type="scientific">Rattus norvegicus</name>
    <name type="common">Rat</name>
    <dbReference type="NCBI Taxonomy" id="10116"/>
    <lineage>
        <taxon>Eukaryota</taxon>
        <taxon>Metazoa</taxon>
        <taxon>Chordata</taxon>
        <taxon>Craniata</taxon>
        <taxon>Vertebrata</taxon>
        <taxon>Euteleostomi</taxon>
        <taxon>Mammalia</taxon>
        <taxon>Eutheria</taxon>
        <taxon>Euarchontoglires</taxon>
        <taxon>Glires</taxon>
        <taxon>Rodentia</taxon>
        <taxon>Myomorpha</taxon>
        <taxon>Muroidea</taxon>
        <taxon>Muridae</taxon>
        <taxon>Murinae</taxon>
        <taxon>Rattus</taxon>
    </lineage>
</organism>
<gene>
    <name evidence="1" type="ORF">rCG_62741</name>
</gene>
<evidence type="ECO:0000313" key="1">
    <source>
        <dbReference type="EMBL" id="EDM00876.1"/>
    </source>
</evidence>
<accession>A6J5R3</accession>
<proteinExistence type="predicted"/>
<protein>
    <submittedName>
        <fullName evidence="1">RCG62741</fullName>
    </submittedName>
</protein>
<evidence type="ECO:0000313" key="2">
    <source>
        <dbReference type="Proteomes" id="UP000234681"/>
    </source>
</evidence>
<dbReference type="Proteomes" id="UP000234681">
    <property type="component" value="Chromosome 2"/>
</dbReference>